<dbReference type="GO" id="GO:0009055">
    <property type="term" value="F:electron transfer activity"/>
    <property type="evidence" value="ECO:0007669"/>
    <property type="project" value="InterPro"/>
</dbReference>
<evidence type="ECO:0008006" key="4">
    <source>
        <dbReference type="Google" id="ProtNLM"/>
    </source>
</evidence>
<dbReference type="OrthoDB" id="9810021at2"/>
<organism evidence="2 3">
    <name type="scientific">Desulfomonile tiedjei (strain ATCC 49306 / DSM 6799 / DCB-1)</name>
    <dbReference type="NCBI Taxonomy" id="706587"/>
    <lineage>
        <taxon>Bacteria</taxon>
        <taxon>Pseudomonadati</taxon>
        <taxon>Thermodesulfobacteriota</taxon>
        <taxon>Desulfomonilia</taxon>
        <taxon>Desulfomonilales</taxon>
        <taxon>Desulfomonilaceae</taxon>
        <taxon>Desulfomonile</taxon>
    </lineage>
</organism>
<reference evidence="3" key="1">
    <citation type="submission" date="2012-06" db="EMBL/GenBank/DDBJ databases">
        <title>Complete sequence of chromosome of Desulfomonile tiedjei DSM 6799.</title>
        <authorList>
            <person name="Lucas S."/>
            <person name="Copeland A."/>
            <person name="Lapidus A."/>
            <person name="Glavina del Rio T."/>
            <person name="Dalin E."/>
            <person name="Tice H."/>
            <person name="Bruce D."/>
            <person name="Goodwin L."/>
            <person name="Pitluck S."/>
            <person name="Peters L."/>
            <person name="Ovchinnikova G."/>
            <person name="Zeytun A."/>
            <person name="Lu M."/>
            <person name="Kyrpides N."/>
            <person name="Mavromatis K."/>
            <person name="Ivanova N."/>
            <person name="Brettin T."/>
            <person name="Detter J.C."/>
            <person name="Han C."/>
            <person name="Larimer F."/>
            <person name="Land M."/>
            <person name="Hauser L."/>
            <person name="Markowitz V."/>
            <person name="Cheng J.-F."/>
            <person name="Hugenholtz P."/>
            <person name="Woyke T."/>
            <person name="Wu D."/>
            <person name="Spring S."/>
            <person name="Schroeder M."/>
            <person name="Brambilla E."/>
            <person name="Klenk H.-P."/>
            <person name="Eisen J.A."/>
        </authorList>
    </citation>
    <scope>NUCLEOTIDE SEQUENCE [LARGE SCALE GENOMIC DNA]</scope>
    <source>
        <strain evidence="3">ATCC 49306 / DSM 6799 / DCB-1</strain>
    </source>
</reference>
<keyword evidence="3" id="KW-1185">Reference proteome</keyword>
<dbReference type="RefSeq" id="WP_014812532.1">
    <property type="nucleotide sequence ID" value="NC_018025.1"/>
</dbReference>
<dbReference type="Gene3D" id="1.10.760.10">
    <property type="entry name" value="Cytochrome c-like domain"/>
    <property type="match status" value="1"/>
</dbReference>
<dbReference type="EMBL" id="CP003360">
    <property type="protein sequence ID" value="AFM27425.1"/>
    <property type="molecule type" value="Genomic_DNA"/>
</dbReference>
<dbReference type="HOGENOM" id="CLU_2129442_0_0_7"/>
<protein>
    <recommendedName>
        <fullName evidence="4">Cytochrome c domain-containing protein</fullName>
    </recommendedName>
</protein>
<dbReference type="AlphaFoldDB" id="I4CCY4"/>
<keyword evidence="1" id="KW-0732">Signal</keyword>
<evidence type="ECO:0000256" key="1">
    <source>
        <dbReference type="SAM" id="SignalP"/>
    </source>
</evidence>
<dbReference type="STRING" id="706587.Desti_4809"/>
<dbReference type="GO" id="GO:0020037">
    <property type="term" value="F:heme binding"/>
    <property type="evidence" value="ECO:0007669"/>
    <property type="project" value="InterPro"/>
</dbReference>
<evidence type="ECO:0000313" key="2">
    <source>
        <dbReference type="EMBL" id="AFM27425.1"/>
    </source>
</evidence>
<feature type="signal peptide" evidence="1">
    <location>
        <begin position="1"/>
        <end position="29"/>
    </location>
</feature>
<accession>I4CCY4</accession>
<dbReference type="KEGG" id="dti:Desti_4809"/>
<sequence length="113" mass="12777">MDKSLFVRKICFVMLCVLFLAFGGIFALAETKKPSADDKKKIDHKKAYAIYKQKCLQCHDSVADPEKPGRTRDEWLLVIETMHGYGLGLTPKETELVGGLLYNLRRGMEKDPG</sequence>
<name>I4CCY4_DESTA</name>
<feature type="chain" id="PRO_5003687270" description="Cytochrome c domain-containing protein" evidence="1">
    <location>
        <begin position="30"/>
        <end position="113"/>
    </location>
</feature>
<dbReference type="Proteomes" id="UP000006055">
    <property type="component" value="Chromosome"/>
</dbReference>
<proteinExistence type="predicted"/>
<dbReference type="InterPro" id="IPR036909">
    <property type="entry name" value="Cyt_c-like_dom_sf"/>
</dbReference>
<gene>
    <name evidence="2" type="ordered locus">Desti_4809</name>
</gene>
<evidence type="ECO:0000313" key="3">
    <source>
        <dbReference type="Proteomes" id="UP000006055"/>
    </source>
</evidence>